<dbReference type="Proteomes" id="UP000647235">
    <property type="component" value="Unassembled WGS sequence"/>
</dbReference>
<comment type="caution">
    <text evidence="3">The sequence shown here is derived from an EMBL/GenBank/DDBJ whole genome shotgun (WGS) entry which is preliminary data.</text>
</comment>
<dbReference type="InterPro" id="IPR051319">
    <property type="entry name" value="Oligoribo/pAp-PDE_c-di-AMP_PDE"/>
</dbReference>
<dbReference type="Gene3D" id="3.90.1640.10">
    <property type="entry name" value="inorganic pyrophosphatase (n-terminal core)"/>
    <property type="match status" value="1"/>
</dbReference>
<evidence type="ECO:0000313" key="3">
    <source>
        <dbReference type="EMBL" id="MBC5664710.1"/>
    </source>
</evidence>
<dbReference type="Pfam" id="PF02272">
    <property type="entry name" value="DHHA1"/>
    <property type="match status" value="1"/>
</dbReference>
<evidence type="ECO:0000259" key="1">
    <source>
        <dbReference type="Pfam" id="PF01368"/>
    </source>
</evidence>
<evidence type="ECO:0000259" key="2">
    <source>
        <dbReference type="Pfam" id="PF02272"/>
    </source>
</evidence>
<dbReference type="PANTHER" id="PTHR47618:SF1">
    <property type="entry name" value="BIFUNCTIONAL OLIGORIBONUCLEASE AND PAP PHOSPHATASE NRNA"/>
    <property type="match status" value="1"/>
</dbReference>
<feature type="domain" description="DHHA1" evidence="2">
    <location>
        <begin position="220"/>
        <end position="303"/>
    </location>
</feature>
<accession>A0ABR7EW12</accession>
<dbReference type="SUPFAM" id="SSF64182">
    <property type="entry name" value="DHH phosphoesterases"/>
    <property type="match status" value="1"/>
</dbReference>
<sequence length="315" mass="35179">MLNKVLSGAKEIAIGGHVRPDGDCVGSCMGLRQYIIENYPDKKVTVYLEEIPDSFQFLKGIEEIRSEIPENKVYDLFICLDCGDKGRLGFSAPLFEQAAHTFCVDHHISNVSFAMDNVIRPDASSTSELVYELLDKKRISKETAEALYLGIVHDTGVFQYSCTSPDTMRAAAVLMEKGIDAPEIIHDTFYEKTYNQNQILGRALLESILLLDGQCIATYVRQKEMEFYGVKPKDLEGIVSQLRNTKDTKVAIFMYELKLNEFKVSLRSNDDVDVSKIAQYFGGGGHKKAAGFTMTGQPFDVLNNVSAQIVAQLEE</sequence>
<dbReference type="EMBL" id="JACOOY010000005">
    <property type="protein sequence ID" value="MBC5664710.1"/>
    <property type="molecule type" value="Genomic_DNA"/>
</dbReference>
<protein>
    <submittedName>
        <fullName evidence="3">Bifunctional oligoribonuclease/PAP phosphatase NrnA</fullName>
    </submittedName>
</protein>
<dbReference type="RefSeq" id="WP_186855598.1">
    <property type="nucleotide sequence ID" value="NZ_JACOOY010000005.1"/>
</dbReference>
<proteinExistence type="predicted"/>
<dbReference type="Pfam" id="PF01368">
    <property type="entry name" value="DHH"/>
    <property type="match status" value="1"/>
</dbReference>
<dbReference type="Gene3D" id="3.10.310.30">
    <property type="match status" value="1"/>
</dbReference>
<name>A0ABR7EW12_9FIRM</name>
<dbReference type="InterPro" id="IPR003156">
    <property type="entry name" value="DHHA1_dom"/>
</dbReference>
<feature type="domain" description="DDH" evidence="1">
    <location>
        <begin position="12"/>
        <end position="151"/>
    </location>
</feature>
<dbReference type="InterPro" id="IPR001667">
    <property type="entry name" value="DDH_dom"/>
</dbReference>
<reference evidence="3 4" key="1">
    <citation type="submission" date="2020-08" db="EMBL/GenBank/DDBJ databases">
        <title>Genome public.</title>
        <authorList>
            <person name="Liu C."/>
            <person name="Sun Q."/>
        </authorList>
    </citation>
    <scope>NUCLEOTIDE SEQUENCE [LARGE SCALE GENOMIC DNA]</scope>
    <source>
        <strain evidence="3 4">NSJ-36</strain>
    </source>
</reference>
<keyword evidence="4" id="KW-1185">Reference proteome</keyword>
<dbReference type="InterPro" id="IPR038763">
    <property type="entry name" value="DHH_sf"/>
</dbReference>
<organism evidence="3 4">
    <name type="scientific">Dorea hominis</name>
    <dbReference type="NCBI Taxonomy" id="2763040"/>
    <lineage>
        <taxon>Bacteria</taxon>
        <taxon>Bacillati</taxon>
        <taxon>Bacillota</taxon>
        <taxon>Clostridia</taxon>
        <taxon>Lachnospirales</taxon>
        <taxon>Lachnospiraceae</taxon>
        <taxon>Dorea</taxon>
    </lineage>
</organism>
<dbReference type="PANTHER" id="PTHR47618">
    <property type="entry name" value="BIFUNCTIONAL OLIGORIBONUCLEASE AND PAP PHOSPHATASE NRNA"/>
    <property type="match status" value="1"/>
</dbReference>
<gene>
    <name evidence="3" type="ORF">H8S07_05385</name>
</gene>
<evidence type="ECO:0000313" key="4">
    <source>
        <dbReference type="Proteomes" id="UP000647235"/>
    </source>
</evidence>